<keyword evidence="4" id="KW-0808">Transferase</keyword>
<keyword evidence="11" id="KW-0695">RNA-directed DNA polymerase</keyword>
<dbReference type="Gene3D" id="3.40.50.200">
    <property type="entry name" value="Peptidase S8/S53 domain"/>
    <property type="match status" value="1"/>
</dbReference>
<keyword evidence="12" id="KW-0325">Glycoprotein</keyword>
<dbReference type="GO" id="GO:0006508">
    <property type="term" value="P:proteolysis"/>
    <property type="evidence" value="ECO:0007669"/>
    <property type="project" value="UniProtKB-KW"/>
</dbReference>
<gene>
    <name evidence="21" type="ORF">EZV62_009757</name>
</gene>
<dbReference type="GO" id="GO:0003676">
    <property type="term" value="F:nucleic acid binding"/>
    <property type="evidence" value="ECO:0007669"/>
    <property type="project" value="InterPro"/>
</dbReference>
<dbReference type="InterPro" id="IPR012337">
    <property type="entry name" value="RNaseH-like_sf"/>
</dbReference>
<dbReference type="Gene3D" id="3.10.10.10">
    <property type="entry name" value="HIV Type 1 Reverse Transcriptase, subunit A, domain 1"/>
    <property type="match status" value="1"/>
</dbReference>
<evidence type="ECO:0000256" key="7">
    <source>
        <dbReference type="ARBA" id="ARBA00022729"/>
    </source>
</evidence>
<dbReference type="InterPro" id="IPR041469">
    <property type="entry name" value="Subtilisin-like_FN3"/>
</dbReference>
<evidence type="ECO:0000256" key="16">
    <source>
        <dbReference type="SAM" id="Coils"/>
    </source>
</evidence>
<dbReference type="PANTHER" id="PTHR35046:SF18">
    <property type="entry name" value="RNA-DIRECTED DNA POLYMERASE"/>
    <property type="match status" value="1"/>
</dbReference>
<dbReference type="GO" id="GO:0004519">
    <property type="term" value="F:endonuclease activity"/>
    <property type="evidence" value="ECO:0007669"/>
    <property type="project" value="UniProtKB-KW"/>
</dbReference>
<evidence type="ECO:0000256" key="9">
    <source>
        <dbReference type="ARBA" id="ARBA00022801"/>
    </source>
</evidence>
<feature type="compositionally biased region" description="Polar residues" evidence="17">
    <location>
        <begin position="360"/>
        <end position="382"/>
    </location>
</feature>
<dbReference type="Gene3D" id="3.10.20.370">
    <property type="match status" value="1"/>
</dbReference>
<keyword evidence="14" id="KW-0862">Zinc</keyword>
<evidence type="ECO:0000256" key="8">
    <source>
        <dbReference type="ARBA" id="ARBA00022759"/>
    </source>
</evidence>
<dbReference type="Pfam" id="PF05922">
    <property type="entry name" value="Inhibitor_I9"/>
    <property type="match status" value="1"/>
</dbReference>
<dbReference type="PROSITE" id="PS50994">
    <property type="entry name" value="INTEGRASE"/>
    <property type="match status" value="1"/>
</dbReference>
<evidence type="ECO:0000256" key="4">
    <source>
        <dbReference type="ARBA" id="ARBA00022679"/>
    </source>
</evidence>
<dbReference type="InterPro" id="IPR041588">
    <property type="entry name" value="Integrase_H2C2"/>
</dbReference>
<dbReference type="Gene3D" id="3.30.70.270">
    <property type="match status" value="2"/>
</dbReference>
<dbReference type="OrthoDB" id="407598at2759"/>
<dbReference type="Pfam" id="PF02225">
    <property type="entry name" value="PA"/>
    <property type="match status" value="1"/>
</dbReference>
<dbReference type="PROSITE" id="PS50878">
    <property type="entry name" value="RT_POL"/>
    <property type="match status" value="1"/>
</dbReference>
<dbReference type="InterPro" id="IPR034197">
    <property type="entry name" value="Peptidases_S8_3"/>
</dbReference>
<evidence type="ECO:0000256" key="6">
    <source>
        <dbReference type="ARBA" id="ARBA00022722"/>
    </source>
</evidence>
<feature type="region of interest" description="Disordered" evidence="17">
    <location>
        <begin position="329"/>
        <end position="392"/>
    </location>
</feature>
<evidence type="ECO:0000256" key="17">
    <source>
        <dbReference type="SAM" id="MobiDB-lite"/>
    </source>
</evidence>
<dbReference type="InterPro" id="IPR036397">
    <property type="entry name" value="RNaseH_sf"/>
</dbReference>
<keyword evidence="7" id="KW-0732">Signal</keyword>
<dbReference type="InterPro" id="IPR003137">
    <property type="entry name" value="PA_domain"/>
</dbReference>
<dbReference type="PRINTS" id="PR00723">
    <property type="entry name" value="SUBTILISIN"/>
</dbReference>
<dbReference type="InterPro" id="IPR041373">
    <property type="entry name" value="RT_RNaseH"/>
</dbReference>
<keyword evidence="9 15" id="KW-0378">Hydrolase</keyword>
<keyword evidence="10 15" id="KW-0720">Serine protease</keyword>
<keyword evidence="14" id="KW-0479">Metal-binding</keyword>
<dbReference type="InterPro" id="IPR010259">
    <property type="entry name" value="S8pro/Inhibitor_I9"/>
</dbReference>
<dbReference type="CDD" id="cd01647">
    <property type="entry name" value="RT_LTR"/>
    <property type="match status" value="1"/>
</dbReference>
<dbReference type="Gene3D" id="2.40.70.10">
    <property type="entry name" value="Acid Proteases"/>
    <property type="match status" value="1"/>
</dbReference>
<keyword evidence="16" id="KW-0175">Coiled coil</keyword>
<keyword evidence="5" id="KW-0548">Nucleotidyltransferase</keyword>
<keyword evidence="3 15" id="KW-0645">Protease</keyword>
<dbReference type="FunFam" id="3.10.10.10:FF:000007">
    <property type="entry name" value="Retrovirus-related Pol polyprotein from transposon 17.6-like Protein"/>
    <property type="match status" value="1"/>
</dbReference>
<protein>
    <recommendedName>
        <fullName evidence="2">RNA-directed DNA polymerase</fullName>
        <ecNumber evidence="2">2.7.7.49</ecNumber>
    </recommendedName>
</protein>
<evidence type="ECO:0000259" key="18">
    <source>
        <dbReference type="PROSITE" id="PS50158"/>
    </source>
</evidence>
<dbReference type="InterPro" id="IPR043502">
    <property type="entry name" value="DNA/RNA_pol_sf"/>
</dbReference>
<dbReference type="EMBL" id="VAHF01000004">
    <property type="protein sequence ID" value="TXG62763.1"/>
    <property type="molecule type" value="Genomic_DNA"/>
</dbReference>
<dbReference type="Gene3D" id="3.30.70.80">
    <property type="entry name" value="Peptidase S8 propeptide/proteinase inhibitor I9"/>
    <property type="match status" value="1"/>
</dbReference>
<evidence type="ECO:0000256" key="10">
    <source>
        <dbReference type="ARBA" id="ARBA00022825"/>
    </source>
</evidence>
<reference evidence="22" key="1">
    <citation type="journal article" date="2019" name="Gigascience">
        <title>De novo genome assembly of the endangered Acer yangbiense, a plant species with extremely small populations endemic to Yunnan Province, China.</title>
        <authorList>
            <person name="Yang J."/>
            <person name="Wariss H.M."/>
            <person name="Tao L."/>
            <person name="Zhang R."/>
            <person name="Yun Q."/>
            <person name="Hollingsworth P."/>
            <person name="Dao Z."/>
            <person name="Luo G."/>
            <person name="Guo H."/>
            <person name="Ma Y."/>
            <person name="Sun W."/>
        </authorList>
    </citation>
    <scope>NUCLEOTIDE SEQUENCE [LARGE SCALE GENOMIC DNA]</scope>
    <source>
        <strain evidence="22">cv. Malutang</strain>
    </source>
</reference>
<dbReference type="InterPro" id="IPR001584">
    <property type="entry name" value="Integrase_cat-core"/>
</dbReference>
<evidence type="ECO:0000256" key="2">
    <source>
        <dbReference type="ARBA" id="ARBA00012493"/>
    </source>
</evidence>
<dbReference type="InterPro" id="IPR001878">
    <property type="entry name" value="Znf_CCHC"/>
</dbReference>
<dbReference type="GO" id="GO:0004252">
    <property type="term" value="F:serine-type endopeptidase activity"/>
    <property type="evidence" value="ECO:0007669"/>
    <property type="project" value="UniProtKB-UniRule"/>
</dbReference>
<dbReference type="InterPro" id="IPR000209">
    <property type="entry name" value="Peptidase_S8/S53_dom"/>
</dbReference>
<feature type="active site" description="Charge relay system" evidence="13 15">
    <location>
        <position position="1681"/>
    </location>
</feature>
<dbReference type="SUPFAM" id="SSF53098">
    <property type="entry name" value="Ribonuclease H-like"/>
    <property type="match status" value="1"/>
</dbReference>
<dbReference type="Pfam" id="PF17766">
    <property type="entry name" value="fn3_6"/>
    <property type="match status" value="1"/>
</dbReference>
<dbReference type="CDD" id="cd09274">
    <property type="entry name" value="RNase_HI_RT_Ty3"/>
    <property type="match status" value="1"/>
</dbReference>
<evidence type="ECO:0000256" key="5">
    <source>
        <dbReference type="ARBA" id="ARBA00022695"/>
    </source>
</evidence>
<dbReference type="CDD" id="cd02120">
    <property type="entry name" value="PA_subtilisin_like"/>
    <property type="match status" value="1"/>
</dbReference>
<dbReference type="InterPro" id="IPR043128">
    <property type="entry name" value="Rev_trsase/Diguanyl_cyclase"/>
</dbReference>
<name>A0A5C7HZV4_9ROSI</name>
<feature type="region of interest" description="Disordered" evidence="17">
    <location>
        <begin position="80"/>
        <end position="134"/>
    </location>
</feature>
<evidence type="ECO:0000256" key="3">
    <source>
        <dbReference type="ARBA" id="ARBA00022670"/>
    </source>
</evidence>
<evidence type="ECO:0000259" key="20">
    <source>
        <dbReference type="PROSITE" id="PS50994"/>
    </source>
</evidence>
<dbReference type="InterPro" id="IPR023828">
    <property type="entry name" value="Peptidase_S8_Ser-AS"/>
</dbReference>
<dbReference type="InterPro" id="IPR021109">
    <property type="entry name" value="Peptidase_aspartic_dom_sf"/>
</dbReference>
<dbReference type="FunFam" id="3.50.30.30:FF:000005">
    <property type="entry name" value="subtilisin-like protease SBT1.5"/>
    <property type="match status" value="1"/>
</dbReference>
<proteinExistence type="inferred from homology"/>
<feature type="coiled-coil region" evidence="16">
    <location>
        <begin position="1393"/>
        <end position="1424"/>
    </location>
</feature>
<dbReference type="Pfam" id="PF17921">
    <property type="entry name" value="Integrase_H2C2"/>
    <property type="match status" value="1"/>
</dbReference>
<dbReference type="FunFam" id="3.30.70.270:FF:000026">
    <property type="entry name" value="Transposon Ty3-G Gag-Pol polyprotein"/>
    <property type="match status" value="1"/>
</dbReference>
<evidence type="ECO:0000256" key="14">
    <source>
        <dbReference type="PROSITE-ProRule" id="PRU00047"/>
    </source>
</evidence>
<dbReference type="Pfam" id="PF03732">
    <property type="entry name" value="Retrotrans_gag"/>
    <property type="match status" value="1"/>
</dbReference>
<feature type="domain" description="CCHC-type" evidence="18">
    <location>
        <begin position="400"/>
        <end position="415"/>
    </location>
</feature>
<dbReference type="Pfam" id="PF00078">
    <property type="entry name" value="RVT_1"/>
    <property type="match status" value="1"/>
</dbReference>
<dbReference type="PROSITE" id="PS51892">
    <property type="entry name" value="SUBTILASE"/>
    <property type="match status" value="1"/>
</dbReference>
<dbReference type="GO" id="GO:0008270">
    <property type="term" value="F:zinc ion binding"/>
    <property type="evidence" value="ECO:0007669"/>
    <property type="project" value="UniProtKB-KW"/>
</dbReference>
<dbReference type="Pfam" id="PF00098">
    <property type="entry name" value="zf-CCHC"/>
    <property type="match status" value="1"/>
</dbReference>
<evidence type="ECO:0000256" key="13">
    <source>
        <dbReference type="PIRSR" id="PIRSR615500-1"/>
    </source>
</evidence>
<evidence type="ECO:0000313" key="22">
    <source>
        <dbReference type="Proteomes" id="UP000323000"/>
    </source>
</evidence>
<evidence type="ECO:0000256" key="12">
    <source>
        <dbReference type="ARBA" id="ARBA00023180"/>
    </source>
</evidence>
<dbReference type="InterPro" id="IPR036875">
    <property type="entry name" value="Znf_CCHC_sf"/>
</dbReference>
<dbReference type="Gene3D" id="3.50.30.30">
    <property type="match status" value="1"/>
</dbReference>
<dbReference type="InterPro" id="IPR056924">
    <property type="entry name" value="SH3_Tf2-1"/>
</dbReference>
<keyword evidence="14" id="KW-0863">Zinc-finger</keyword>
<dbReference type="EC" id="2.7.7.49" evidence="2"/>
<evidence type="ECO:0000256" key="11">
    <source>
        <dbReference type="ARBA" id="ARBA00022918"/>
    </source>
</evidence>
<feature type="domain" description="Integrase catalytic" evidence="20">
    <location>
        <begin position="1204"/>
        <end position="1369"/>
    </location>
</feature>
<feature type="active site" description="Charge relay system" evidence="13 15">
    <location>
        <position position="2082"/>
    </location>
</feature>
<feature type="domain" description="Reverse transcriptase" evidence="19">
    <location>
        <begin position="724"/>
        <end position="907"/>
    </location>
</feature>
<dbReference type="Gene3D" id="2.60.40.2310">
    <property type="match status" value="1"/>
</dbReference>
<dbReference type="Proteomes" id="UP000323000">
    <property type="component" value="Chromosome 4"/>
</dbReference>
<comment type="similarity">
    <text evidence="1 15">Belongs to the peptidase S8 family.</text>
</comment>
<dbReference type="PROSITE" id="PS00138">
    <property type="entry name" value="SUBTILASE_SER"/>
    <property type="match status" value="1"/>
</dbReference>
<dbReference type="Pfam" id="PF00082">
    <property type="entry name" value="Peptidase_S8"/>
    <property type="match status" value="1"/>
</dbReference>
<dbReference type="SUPFAM" id="SSF52743">
    <property type="entry name" value="Subtilisin-like"/>
    <property type="match status" value="1"/>
</dbReference>
<evidence type="ECO:0000259" key="19">
    <source>
        <dbReference type="PROSITE" id="PS50878"/>
    </source>
</evidence>
<dbReference type="Pfam" id="PF24626">
    <property type="entry name" value="SH3_Tf2-1"/>
    <property type="match status" value="1"/>
</dbReference>
<dbReference type="GO" id="GO:0015074">
    <property type="term" value="P:DNA integration"/>
    <property type="evidence" value="ECO:0007669"/>
    <property type="project" value="InterPro"/>
</dbReference>
<evidence type="ECO:0000256" key="1">
    <source>
        <dbReference type="ARBA" id="ARBA00011073"/>
    </source>
</evidence>
<dbReference type="InterPro" id="IPR037045">
    <property type="entry name" value="S8pro/Inhibitor_I9_sf"/>
</dbReference>
<organism evidence="21 22">
    <name type="scientific">Acer yangbiense</name>
    <dbReference type="NCBI Taxonomy" id="1000413"/>
    <lineage>
        <taxon>Eukaryota</taxon>
        <taxon>Viridiplantae</taxon>
        <taxon>Streptophyta</taxon>
        <taxon>Embryophyta</taxon>
        <taxon>Tracheophyta</taxon>
        <taxon>Spermatophyta</taxon>
        <taxon>Magnoliopsida</taxon>
        <taxon>eudicotyledons</taxon>
        <taxon>Gunneridae</taxon>
        <taxon>Pentapetalae</taxon>
        <taxon>rosids</taxon>
        <taxon>malvids</taxon>
        <taxon>Sapindales</taxon>
        <taxon>Sapindaceae</taxon>
        <taxon>Hippocastanoideae</taxon>
        <taxon>Acereae</taxon>
        <taxon>Acer</taxon>
    </lineage>
</organism>
<dbReference type="InterPro" id="IPR000477">
    <property type="entry name" value="RT_dom"/>
</dbReference>
<feature type="active site" description="Charge relay system" evidence="13 15">
    <location>
        <position position="1754"/>
    </location>
</feature>
<dbReference type="Gene3D" id="1.10.340.70">
    <property type="match status" value="1"/>
</dbReference>
<dbReference type="Gene3D" id="3.30.420.10">
    <property type="entry name" value="Ribonuclease H-like superfamily/Ribonuclease H"/>
    <property type="match status" value="1"/>
</dbReference>
<comment type="caution">
    <text evidence="21">The sequence shown here is derived from an EMBL/GenBank/DDBJ whole genome shotgun (WGS) entry which is preliminary data.</text>
</comment>
<accession>A0A5C7HZV4</accession>
<keyword evidence="6" id="KW-0540">Nuclease</keyword>
<dbReference type="GO" id="GO:0003964">
    <property type="term" value="F:RNA-directed DNA polymerase activity"/>
    <property type="evidence" value="ECO:0007669"/>
    <property type="project" value="UniProtKB-KW"/>
</dbReference>
<evidence type="ECO:0000256" key="15">
    <source>
        <dbReference type="PROSITE-ProRule" id="PRU01240"/>
    </source>
</evidence>
<dbReference type="SUPFAM" id="SSF56672">
    <property type="entry name" value="DNA/RNA polymerases"/>
    <property type="match status" value="1"/>
</dbReference>
<dbReference type="Gene3D" id="4.10.60.10">
    <property type="entry name" value="Zinc finger, CCHC-type"/>
    <property type="match status" value="1"/>
</dbReference>
<dbReference type="PROSITE" id="PS50158">
    <property type="entry name" value="ZF_CCHC"/>
    <property type="match status" value="1"/>
</dbReference>
<dbReference type="SUPFAM" id="SSF57756">
    <property type="entry name" value="Retrovirus zinc finger-like domains"/>
    <property type="match status" value="1"/>
</dbReference>
<dbReference type="FunFam" id="3.40.50.200:FF:000006">
    <property type="entry name" value="Subtilisin-like protease SBT1.5"/>
    <property type="match status" value="1"/>
</dbReference>
<dbReference type="InterPro" id="IPR005162">
    <property type="entry name" value="Retrotrans_gag_dom"/>
</dbReference>
<keyword evidence="22" id="KW-1185">Reference proteome</keyword>
<dbReference type="PANTHER" id="PTHR35046">
    <property type="entry name" value="ZINC KNUCKLE (CCHC-TYPE) FAMILY PROTEIN"/>
    <property type="match status" value="1"/>
</dbReference>
<dbReference type="CDD" id="cd00303">
    <property type="entry name" value="retropepsin_like"/>
    <property type="match status" value="1"/>
</dbReference>
<sequence>MDRKLSKRGVTLVNPRISVLRQVVSEHKDLPCTMVNNEAGRVNPGDAGRRDGDVWAAIDEQRQSMERLEAMVRQLMERLPTPNTPTGQAPAPIPAPTNRDGVEGLTLGRPEGRRPPRAARHVQHEDFSDEDSEEDFVGYQGDRHLNRNQPDYRIRADIPLFYGKLQIEEFLDWISEVERFFEFTEVTEERQVKLVAYKLRSGAAVWWEKLQMDRRRQGKVPIRSWRRMKQLMMNRFLPPDYEQFIFQSYQNCVQGNKTVADYTEEWSRLSVRNNLNETEGQQVSRYLGGLKSTIRDKIGLQVVWTVDEAHNMALKAELMEKSSNRFSHYKKDMGESSNAAANRGRFSPSDGQGQAKATADQVQRGSVPNNFSGSRPTATAATKETPRMAPNPYSRPGVMKCYRCGQPGHRSNECPARKPVNFVGAEGEEEDEQIYEEEGNMDEFLEGADIAEEQGEPVNCVIQRVMCATKLDDISQRNSIFKTCCSIQGKVCDLIVDSGSCENFVSRKLIEHLKLRAEKHPKPYAIGWIQKGPKANVTEVCKVPISIGQYYREEVACDVVDMDAGHVLLGRPWQFDVDITYRGRDNVCVFSWGGKRIAMVPKRGSVGSSTKATVNEQSLVTLITSVSDLEAEIKEAQEVHVVVVRALVIEGEEEQRFVVPEKVHTLLAEFSDLVSEDLPDDLPPLRDIQHHIDLVPGASLPNLPHYRMSPKENQILQGKVEELMKKGFIRESMSPCAVPTLLVPKKDGSWRMCVDSRAINKITVRYSFPIPRLDDMLDMLEGSKLFSKIDLRSGYHQIRVKPGDEWKTAFKTKDGLYEWLVMPFGLSNAPSTFMRLMNQVLRPFIGKYVVVYFDDILIYSQSEEDHMEHLRAVSEGILVDEEKVRAIRDWPTPKTVGEVRSFHGLATFYRRFVRDFSSIVAPITECLKKGKFQWSEAADTAFAVIKEKLCTTPVLALPSFEKLFEVECDASGVGIGAVLSQEKKPVAFFSEKLSDARRKWSTYDQEFYAIIRALKNWEHYLIQREFILYTDHQALKYLNSQRSLSNMHARWATYLQKFPFVLKHKSGVLNKVADALSRRASLLVTMQQEIIGFEFLKELYSDDEDFGEVWEMCVLKQADGEFHMNEGYLFCGNQLCIPRSSLREKLIRELHGGGLGGHLGRDKTISGVAERYYWPQLKRDVGNFVRKCYVYQTSKGQAQNTGLYMPLPVPNAIWEDLAMDFVLGLPRTQRGVDSVFVVVDRFSKMGHFIPCRKTSDASHVAQLFFREVVRLHGVPQSITSDRDSKFLSHFWVTLWRRMDTALKFSSTAHPQTDGQTENLNRTLGNLIRSICGDKPKQWDVALAQAEFAYNNAVHTATGKSPFALVYRQPPKHALDLARLPKVTGMSVAAETMAEQVRDVQAEVKARLEEKNAKYKAAADVKRREKLFAEGDQVMVFLRKERFPVGSYNKLKPRKYGPYKVIKKINNNAYVIDLPANMNISRTFNVADLYEFCDDVPLYPDYNSRSSSSQVGETDVGQLALEFEEEMDRKLSKRGVTLVNPRTSVLRHIGAAMAKNTYIIHMDKTKMAANLFQQGDSMQTYQAVIDSINEISLQEDDEDQQQETMPAELLYAYETAISGFSAKLSTKQLQSLEKVDGFLSATPDQLLQLHTTNSQQFLGLKNGKGLLSASNLASDVIIGIIDTGIWPEHVSFQDTGLSAVPSRWKGVCEKGTKFSKSNCNKKLIGARAFFKGYEAEIEKIDETKEFKSARDEDGHGTHTASTAAGNLVANANFSGLAKGVAGGTSYTSRIAAYKVCWRFGCSSSDMLAAIDKAVQDGVDVLSISLGFGPTHYPGDMLAVGSFGAVRSGVFVSSSAGNSGPYSSTVGNSAPWMMTVAASYTDRTFPAIIKLGNGKTVEGISLYSGDALTKPVQIAYLLSAGSAPRAKFCLNGTLNETLVKGKIVVCHRDSRSAYAKSEHVKKAKGVGMILINSEVDGDEITAQPYQLPTVRLGATTGQFVKKYARTAKKPTASIIFKGTVYGRIAPVMATFSSKGPSSVDPDVIKPDVTAPGVNILAAWPPTISPTGRISDKRSVPFNIMSGTSMSCPHVSGIAALLKSAHRDWSPAAIKSALMTTAYTLNNKKSPIGDFDSSISTGPFAYGSGNVDPERAVDPGLIYDIAAEEYQKYICGLNYTSAEKTIIAGGNLTCPKNGAIQGGELNYPSFAFNFRDGVQNGSLEYKRTVTNVGIPTSSYEVQVEVPNGVSVIVKPKLLSFNKLGQKLSYKVTVVGKSKTSSASSIGSLTWVSGKFRVRSPIAVTWQ</sequence>
<evidence type="ECO:0000313" key="21">
    <source>
        <dbReference type="EMBL" id="TXG62763.1"/>
    </source>
</evidence>
<dbReference type="CDD" id="cd04852">
    <property type="entry name" value="Peptidases_S8_3"/>
    <property type="match status" value="1"/>
</dbReference>
<dbReference type="SMART" id="SM00343">
    <property type="entry name" value="ZnF_C2HC"/>
    <property type="match status" value="1"/>
</dbReference>
<dbReference type="InterPro" id="IPR036852">
    <property type="entry name" value="Peptidase_S8/S53_dom_sf"/>
</dbReference>
<keyword evidence="8" id="KW-0255">Endonuclease</keyword>
<dbReference type="InterPro" id="IPR015500">
    <property type="entry name" value="Peptidase_S8_subtilisin-rel"/>
</dbReference>
<dbReference type="Pfam" id="PF17917">
    <property type="entry name" value="RT_RNaseH"/>
    <property type="match status" value="1"/>
</dbReference>